<evidence type="ECO:0000313" key="2">
    <source>
        <dbReference type="EMBL" id="CAH9092847.1"/>
    </source>
</evidence>
<organism evidence="2 3">
    <name type="scientific">Cuscuta epithymum</name>
    <dbReference type="NCBI Taxonomy" id="186058"/>
    <lineage>
        <taxon>Eukaryota</taxon>
        <taxon>Viridiplantae</taxon>
        <taxon>Streptophyta</taxon>
        <taxon>Embryophyta</taxon>
        <taxon>Tracheophyta</taxon>
        <taxon>Spermatophyta</taxon>
        <taxon>Magnoliopsida</taxon>
        <taxon>eudicotyledons</taxon>
        <taxon>Gunneridae</taxon>
        <taxon>Pentapetalae</taxon>
        <taxon>asterids</taxon>
        <taxon>lamiids</taxon>
        <taxon>Solanales</taxon>
        <taxon>Convolvulaceae</taxon>
        <taxon>Cuscuteae</taxon>
        <taxon>Cuscuta</taxon>
        <taxon>Cuscuta subgen. Cuscuta</taxon>
    </lineage>
</organism>
<sequence>MVNPRHVHPEAQNIGIASMSSASMPFSYLSARTVNGRKPLLSTHITASSSISEVVDFLTSSFLPRDFDLGKKILIDRENALKSELEGLKSADKSALKERDLEILNIRGELEKYKRENEDLTEKNIQLTRKIEELDGEKKEYVEKFAQLGAKVNRLEEDFNASKGRDIPTLTSIEEYLDGELPTEEEGLNFGTQKLEPNAARVSPKKGESHVVVLSDSDDELPTDSPSNCRKKMKYDKEAMHEAKLVAPVFCSPKKPKASKGSRKWLSESEMRLAFANDGELCMRAICALYRKLLSAPLTLEAVDKGFEPNDQIGVELAKYLIDGNPENKLNRSMLEASPVAIGQSKRLARQYSEQLFRIYSSGEDPLFCHNSIHPGCSAL</sequence>
<evidence type="ECO:0008006" key="4">
    <source>
        <dbReference type="Google" id="ProtNLM"/>
    </source>
</evidence>
<dbReference type="PANTHER" id="PTHR34380:SF1">
    <property type="entry name" value="OS01G0221300 PROTEIN"/>
    <property type="match status" value="1"/>
</dbReference>
<reference evidence="2" key="1">
    <citation type="submission" date="2022-07" db="EMBL/GenBank/DDBJ databases">
        <authorList>
            <person name="Macas J."/>
            <person name="Novak P."/>
            <person name="Neumann P."/>
        </authorList>
    </citation>
    <scope>NUCLEOTIDE SEQUENCE</scope>
</reference>
<dbReference type="PANTHER" id="PTHR34380">
    <property type="entry name" value="BNAA03G12380D PROTEIN"/>
    <property type="match status" value="1"/>
</dbReference>
<feature type="coiled-coil region" evidence="1">
    <location>
        <begin position="96"/>
        <end position="158"/>
    </location>
</feature>
<protein>
    <recommendedName>
        <fullName evidence="4">FRIGIDA-like protein</fullName>
    </recommendedName>
</protein>
<name>A0AAV0D4K7_9ASTE</name>
<dbReference type="Proteomes" id="UP001152523">
    <property type="component" value="Unassembled WGS sequence"/>
</dbReference>
<evidence type="ECO:0000313" key="3">
    <source>
        <dbReference type="Proteomes" id="UP001152523"/>
    </source>
</evidence>
<keyword evidence="3" id="KW-1185">Reference proteome</keyword>
<keyword evidence="1" id="KW-0175">Coiled coil</keyword>
<dbReference type="AlphaFoldDB" id="A0AAV0D4K7"/>
<gene>
    <name evidence="2" type="ORF">CEPIT_LOCUS12257</name>
</gene>
<comment type="caution">
    <text evidence="2">The sequence shown here is derived from an EMBL/GenBank/DDBJ whole genome shotgun (WGS) entry which is preliminary data.</text>
</comment>
<evidence type="ECO:0000256" key="1">
    <source>
        <dbReference type="SAM" id="Coils"/>
    </source>
</evidence>
<proteinExistence type="predicted"/>
<accession>A0AAV0D4K7</accession>
<dbReference type="EMBL" id="CAMAPF010000074">
    <property type="protein sequence ID" value="CAH9092847.1"/>
    <property type="molecule type" value="Genomic_DNA"/>
</dbReference>